<name>A0A5E4PWU5_9NEOP</name>
<keyword evidence="12" id="KW-0966">Cell projection</keyword>
<dbReference type="GO" id="GO:0045504">
    <property type="term" value="F:dynein heavy chain binding"/>
    <property type="evidence" value="ECO:0007669"/>
    <property type="project" value="TreeGrafter"/>
</dbReference>
<evidence type="ECO:0000256" key="8">
    <source>
        <dbReference type="ARBA" id="ARBA00023017"/>
    </source>
</evidence>
<accession>A0A5E4PWU5</accession>
<keyword evidence="7" id="KW-0970">Cilium biogenesis/degradation</keyword>
<protein>
    <recommendedName>
        <fullName evidence="3">Cytoplasmic dynein 2 light intermediate chain 1</fullName>
    </recommendedName>
</protein>
<evidence type="ECO:0000256" key="11">
    <source>
        <dbReference type="ARBA" id="ARBA00023212"/>
    </source>
</evidence>
<dbReference type="InterPro" id="IPR040045">
    <property type="entry name" value="DYNC2LI1"/>
</dbReference>
<keyword evidence="14" id="KW-1185">Reference proteome</keyword>
<dbReference type="GO" id="GO:0005930">
    <property type="term" value="C:axoneme"/>
    <property type="evidence" value="ECO:0007669"/>
    <property type="project" value="TreeGrafter"/>
</dbReference>
<sequence>MPCAENGIFKFRMSIPELAVELLKKSIKEAKCNSTVTNIIITGNKNVGKSSLINAFLEKNDKPRETKVLEYSFGRKSSQKSGIEKCICHVWEYSGKLEMLKDVLTPIPINGNFYICVMIDLSKVKCIWNIIETCLQIITEKYQSTVYEIIIIGGKYDIFKNYDSEIKKHVCTMIRSIALLYNAHVIFHSTKEPPLLRRSKEVFYSMGFGKGITLKDRNINFTKPLIIPKGSDTWENIGIPVSNLDQIKNRYIARVTPEVDLQNNNSAIARNRTHPEPILDALSNLKYDELRNIACFDPAISEYLAGLNCIGHVKMH</sequence>
<dbReference type="Pfam" id="PF08477">
    <property type="entry name" value="Roc"/>
    <property type="match status" value="1"/>
</dbReference>
<evidence type="ECO:0000313" key="13">
    <source>
        <dbReference type="EMBL" id="VVC89902.1"/>
    </source>
</evidence>
<keyword evidence="8" id="KW-0243">Dynein</keyword>
<evidence type="ECO:0000256" key="10">
    <source>
        <dbReference type="ARBA" id="ARBA00023175"/>
    </source>
</evidence>
<dbReference type="Gene3D" id="3.40.50.300">
    <property type="entry name" value="P-loop containing nucleotide triphosphate hydrolases"/>
    <property type="match status" value="1"/>
</dbReference>
<evidence type="ECO:0000256" key="5">
    <source>
        <dbReference type="ARBA" id="ARBA00022490"/>
    </source>
</evidence>
<proteinExistence type="inferred from homology"/>
<evidence type="ECO:0000256" key="3">
    <source>
        <dbReference type="ARBA" id="ARBA00018863"/>
    </source>
</evidence>
<dbReference type="GO" id="GO:0005868">
    <property type="term" value="C:cytoplasmic dynein complex"/>
    <property type="evidence" value="ECO:0007669"/>
    <property type="project" value="InterPro"/>
</dbReference>
<keyword evidence="11" id="KW-0206">Cytoskeleton</keyword>
<keyword evidence="10" id="KW-0505">Motor protein</keyword>
<organism evidence="13 14">
    <name type="scientific">Leptidea sinapis</name>
    <dbReference type="NCBI Taxonomy" id="189913"/>
    <lineage>
        <taxon>Eukaryota</taxon>
        <taxon>Metazoa</taxon>
        <taxon>Ecdysozoa</taxon>
        <taxon>Arthropoda</taxon>
        <taxon>Hexapoda</taxon>
        <taxon>Insecta</taxon>
        <taxon>Pterygota</taxon>
        <taxon>Neoptera</taxon>
        <taxon>Endopterygota</taxon>
        <taxon>Lepidoptera</taxon>
        <taxon>Glossata</taxon>
        <taxon>Ditrysia</taxon>
        <taxon>Papilionoidea</taxon>
        <taxon>Pieridae</taxon>
        <taxon>Dismorphiinae</taxon>
        <taxon>Leptidea</taxon>
    </lineage>
</organism>
<evidence type="ECO:0000256" key="1">
    <source>
        <dbReference type="ARBA" id="ARBA00004120"/>
    </source>
</evidence>
<keyword evidence="4" id="KW-0217">Developmental protein</keyword>
<keyword evidence="6" id="KW-0493">Microtubule</keyword>
<dbReference type="GO" id="GO:0035721">
    <property type="term" value="P:intraciliary retrograde transport"/>
    <property type="evidence" value="ECO:0007669"/>
    <property type="project" value="InterPro"/>
</dbReference>
<evidence type="ECO:0000256" key="2">
    <source>
        <dbReference type="ARBA" id="ARBA00006831"/>
    </source>
</evidence>
<dbReference type="AlphaFoldDB" id="A0A5E4PWU5"/>
<dbReference type="GO" id="GO:0005874">
    <property type="term" value="C:microtubule"/>
    <property type="evidence" value="ECO:0007669"/>
    <property type="project" value="UniProtKB-KW"/>
</dbReference>
<keyword evidence="5" id="KW-0963">Cytoplasm</keyword>
<comment type="similarity">
    <text evidence="2">Belongs to the dynein light intermediate chain family.</text>
</comment>
<dbReference type="PANTHER" id="PTHR13236">
    <property type="entry name" value="DYNEIN 2 LIGHT INTERMEDIATE CHAIN, ISOFORM 2"/>
    <property type="match status" value="1"/>
</dbReference>
<gene>
    <name evidence="13" type="ORF">LSINAPIS_LOCUS2934</name>
</gene>
<evidence type="ECO:0000256" key="12">
    <source>
        <dbReference type="ARBA" id="ARBA00023273"/>
    </source>
</evidence>
<evidence type="ECO:0000313" key="14">
    <source>
        <dbReference type="Proteomes" id="UP000324832"/>
    </source>
</evidence>
<evidence type="ECO:0000256" key="6">
    <source>
        <dbReference type="ARBA" id="ARBA00022701"/>
    </source>
</evidence>
<dbReference type="GO" id="GO:0036064">
    <property type="term" value="C:ciliary basal body"/>
    <property type="evidence" value="ECO:0007669"/>
    <property type="project" value="TreeGrafter"/>
</dbReference>
<dbReference type="Proteomes" id="UP000324832">
    <property type="component" value="Unassembled WGS sequence"/>
</dbReference>
<evidence type="ECO:0000256" key="7">
    <source>
        <dbReference type="ARBA" id="ARBA00022794"/>
    </source>
</evidence>
<dbReference type="GO" id="GO:0035735">
    <property type="term" value="P:intraciliary transport involved in cilium assembly"/>
    <property type="evidence" value="ECO:0007669"/>
    <property type="project" value="InterPro"/>
</dbReference>
<comment type="subcellular location">
    <subcellularLocation>
        <location evidence="1">Cytoplasm</location>
        <location evidence="1">Cytoskeleton</location>
        <location evidence="1">Cilium basal body</location>
    </subcellularLocation>
</comment>
<dbReference type="EMBL" id="FZQP02000670">
    <property type="protein sequence ID" value="VVC89902.1"/>
    <property type="molecule type" value="Genomic_DNA"/>
</dbReference>
<dbReference type="InterPro" id="IPR027417">
    <property type="entry name" value="P-loop_NTPase"/>
</dbReference>
<keyword evidence="9" id="KW-0969">Cilium</keyword>
<reference evidence="13 14" key="1">
    <citation type="submission" date="2017-07" db="EMBL/GenBank/DDBJ databases">
        <authorList>
            <person name="Talla V."/>
            <person name="Backstrom N."/>
        </authorList>
    </citation>
    <scope>NUCLEOTIDE SEQUENCE [LARGE SCALE GENOMIC DNA]</scope>
</reference>
<dbReference type="SUPFAM" id="SSF52540">
    <property type="entry name" value="P-loop containing nucleoside triphosphate hydrolases"/>
    <property type="match status" value="1"/>
</dbReference>
<dbReference type="PANTHER" id="PTHR13236:SF0">
    <property type="entry name" value="CYTOPLASMIC DYNEIN 2 LIGHT INTERMEDIATE CHAIN 1"/>
    <property type="match status" value="1"/>
</dbReference>
<evidence type="ECO:0000256" key="9">
    <source>
        <dbReference type="ARBA" id="ARBA00023069"/>
    </source>
</evidence>
<evidence type="ECO:0000256" key="4">
    <source>
        <dbReference type="ARBA" id="ARBA00022473"/>
    </source>
</evidence>